<sequence>MNLKLKSDAELTDTVKRLRGIISRPKWLAELPDKGKSIENSLLLANAEIARRREMQDAGTEAKVKADPSADNNGSQLNESLKEFLTNLPDKGKRIEKTLLLAKEEILRRGRERQSFESESKTKAAEGSQLKENWSLMAKLADRGENIKGLVNRIENELKARGELKNAGAQKVEADGGEKNEGTMVNEEVKSSLSEKASDPLLNDLKQEENEDLDPSAEQIILSETTTNGPDTAEEKTDDDEKKKGDGKHSTGESKEPLTSQEGSFSYRAE</sequence>
<accession>A0A8S1DQQ0</accession>
<reference evidence="2 3" key="1">
    <citation type="submission" date="2020-04" db="EMBL/GenBank/DDBJ databases">
        <authorList>
            <person name="Alioto T."/>
            <person name="Alioto T."/>
            <person name="Gomez Garrido J."/>
        </authorList>
    </citation>
    <scope>NUCLEOTIDE SEQUENCE [LARGE SCALE GENOMIC DNA]</scope>
</reference>
<feature type="region of interest" description="Disordered" evidence="1">
    <location>
        <begin position="161"/>
        <end position="270"/>
    </location>
</feature>
<evidence type="ECO:0000313" key="2">
    <source>
        <dbReference type="EMBL" id="CAB3382269.1"/>
    </source>
</evidence>
<proteinExistence type="predicted"/>
<feature type="compositionally biased region" description="Basic and acidic residues" evidence="1">
    <location>
        <begin position="54"/>
        <end position="68"/>
    </location>
</feature>
<protein>
    <submittedName>
        <fullName evidence="2">Uncharacterized protein</fullName>
    </submittedName>
</protein>
<comment type="caution">
    <text evidence="2">The sequence shown here is derived from an EMBL/GenBank/DDBJ whole genome shotgun (WGS) entry which is preliminary data.</text>
</comment>
<feature type="compositionally biased region" description="Basic and acidic residues" evidence="1">
    <location>
        <begin position="172"/>
        <end position="181"/>
    </location>
</feature>
<dbReference type="Proteomes" id="UP000494165">
    <property type="component" value="Unassembled WGS sequence"/>
</dbReference>
<feature type="compositionally biased region" description="Basic and acidic residues" evidence="1">
    <location>
        <begin position="233"/>
        <end position="256"/>
    </location>
</feature>
<feature type="region of interest" description="Disordered" evidence="1">
    <location>
        <begin position="54"/>
        <end position="76"/>
    </location>
</feature>
<evidence type="ECO:0000256" key="1">
    <source>
        <dbReference type="SAM" id="MobiDB-lite"/>
    </source>
</evidence>
<dbReference type="AlphaFoldDB" id="A0A8S1DQQ0"/>
<gene>
    <name evidence="2" type="ORF">CLODIP_2_CD07039</name>
</gene>
<dbReference type="OrthoDB" id="2408655at2759"/>
<organism evidence="2 3">
    <name type="scientific">Cloeon dipterum</name>
    <dbReference type="NCBI Taxonomy" id="197152"/>
    <lineage>
        <taxon>Eukaryota</taxon>
        <taxon>Metazoa</taxon>
        <taxon>Ecdysozoa</taxon>
        <taxon>Arthropoda</taxon>
        <taxon>Hexapoda</taxon>
        <taxon>Insecta</taxon>
        <taxon>Pterygota</taxon>
        <taxon>Palaeoptera</taxon>
        <taxon>Ephemeroptera</taxon>
        <taxon>Pisciforma</taxon>
        <taxon>Baetidae</taxon>
        <taxon>Cloeon</taxon>
    </lineage>
</organism>
<keyword evidence="3" id="KW-1185">Reference proteome</keyword>
<evidence type="ECO:0000313" key="3">
    <source>
        <dbReference type="Proteomes" id="UP000494165"/>
    </source>
</evidence>
<dbReference type="EMBL" id="CADEPI010000263">
    <property type="protein sequence ID" value="CAB3382269.1"/>
    <property type="molecule type" value="Genomic_DNA"/>
</dbReference>
<name>A0A8S1DQQ0_9INSE</name>